<keyword evidence="2" id="KW-0805">Transcription regulation</keyword>
<keyword evidence="5" id="KW-0804">Transcription</keyword>
<organism evidence="7 8">
    <name type="scientific">Methylophilales bacterium HTCC2181</name>
    <dbReference type="NCBI Taxonomy" id="383631"/>
    <lineage>
        <taxon>Bacteria</taxon>
        <taxon>Pseudomonadati</taxon>
        <taxon>Pseudomonadota</taxon>
        <taxon>Betaproteobacteria</taxon>
        <taxon>Nitrosomonadales</taxon>
        <taxon>OM43 clade</taxon>
    </lineage>
</organism>
<comment type="caution">
    <text evidence="7">The sequence shown here is derived from an EMBL/GenBank/DDBJ whole genome shotgun (WGS) entry which is preliminary data.</text>
</comment>
<evidence type="ECO:0000256" key="3">
    <source>
        <dbReference type="ARBA" id="ARBA00023125"/>
    </source>
</evidence>
<accession>A0P512</accession>
<dbReference type="InterPro" id="IPR036390">
    <property type="entry name" value="WH_DNA-bd_sf"/>
</dbReference>
<gene>
    <name evidence="7" type="ORF">MB2181_01075</name>
</gene>
<dbReference type="Gene3D" id="1.10.10.10">
    <property type="entry name" value="Winged helix-like DNA-binding domain superfamily/Winged helix DNA-binding domain"/>
    <property type="match status" value="1"/>
</dbReference>
<dbReference type="Pfam" id="PF00126">
    <property type="entry name" value="HTH_1"/>
    <property type="match status" value="1"/>
</dbReference>
<reference evidence="7 8" key="1">
    <citation type="submission" date="2006-11" db="EMBL/GenBank/DDBJ databases">
        <authorList>
            <person name="Giovannoni S."/>
            <person name="Vergin K."/>
            <person name="Ferriera S."/>
            <person name="Johnson J."/>
            <person name="Kravitz S."/>
            <person name="Beeson K."/>
            <person name="Sutton G."/>
            <person name="Rogers Y.-H."/>
            <person name="Friedman R."/>
            <person name="Frazier M."/>
            <person name="Venter J.C."/>
        </authorList>
    </citation>
    <scope>NUCLEOTIDE SEQUENCE [LARGE SCALE GENOMIC DNA]</scope>
    <source>
        <strain evidence="7 8">HTCC2181</strain>
    </source>
</reference>
<dbReference type="GO" id="GO:0003700">
    <property type="term" value="F:DNA-binding transcription factor activity"/>
    <property type="evidence" value="ECO:0007669"/>
    <property type="project" value="InterPro"/>
</dbReference>
<evidence type="ECO:0000256" key="1">
    <source>
        <dbReference type="ARBA" id="ARBA00009437"/>
    </source>
</evidence>
<dbReference type="PRINTS" id="PR00039">
    <property type="entry name" value="HTHLYSR"/>
</dbReference>
<dbReference type="GO" id="GO:0003677">
    <property type="term" value="F:DNA binding"/>
    <property type="evidence" value="ECO:0007669"/>
    <property type="project" value="UniProtKB-KW"/>
</dbReference>
<dbReference type="AlphaFoldDB" id="A0P512"/>
<evidence type="ECO:0000313" key="7">
    <source>
        <dbReference type="EMBL" id="EAV46622.1"/>
    </source>
</evidence>
<evidence type="ECO:0000256" key="4">
    <source>
        <dbReference type="ARBA" id="ARBA00023159"/>
    </source>
</evidence>
<dbReference type="Proteomes" id="UP000054262">
    <property type="component" value="Unassembled WGS sequence"/>
</dbReference>
<dbReference type="InterPro" id="IPR000847">
    <property type="entry name" value="LysR_HTH_N"/>
</dbReference>
<comment type="similarity">
    <text evidence="1">Belongs to the LysR transcriptional regulatory family.</text>
</comment>
<sequence>MTLSELRFIVAVGREKNFRKAADKCFVSQPALSLAVKKLEDELGIILFERSRTDVSITQAGQAIINQAIIVLDEAGKIKEMAQQGDGQLEKPFKLGLIYSIAPYLLPLIIPLLRNSAPDMPLEIEENITKNLEEKLKKGFIDAAIVALPFDIPGIEIENLYEEPFVTVVPVKHPWAQKKTIKADLLASEKVLLLDNTHCYSNQVQEACPGLLKTGEIQGGNSLETIRSMVASNLGISVLPKSATTLRHVNPLVKVIQFDKPIPFRKVVLAYRKSSVKKQALEEVVKSIKKINTSTFN</sequence>
<dbReference type="PANTHER" id="PTHR30346:SF26">
    <property type="entry name" value="HYDROGEN PEROXIDE-INDUCIBLE GENES ACTIVATOR"/>
    <property type="match status" value="1"/>
</dbReference>
<dbReference type="SUPFAM" id="SSF53850">
    <property type="entry name" value="Periplasmic binding protein-like II"/>
    <property type="match status" value="1"/>
</dbReference>
<feature type="domain" description="HTH lysR-type" evidence="6">
    <location>
        <begin position="1"/>
        <end position="58"/>
    </location>
</feature>
<dbReference type="GO" id="GO:0032993">
    <property type="term" value="C:protein-DNA complex"/>
    <property type="evidence" value="ECO:0007669"/>
    <property type="project" value="TreeGrafter"/>
</dbReference>
<dbReference type="Pfam" id="PF03466">
    <property type="entry name" value="LysR_substrate"/>
    <property type="match status" value="1"/>
</dbReference>
<evidence type="ECO:0000259" key="6">
    <source>
        <dbReference type="PROSITE" id="PS50931"/>
    </source>
</evidence>
<name>A0P512_9PROT</name>
<keyword evidence="8" id="KW-1185">Reference proteome</keyword>
<dbReference type="OrthoDB" id="9775392at2"/>
<keyword evidence="4" id="KW-0010">Activator</keyword>
<dbReference type="InterPro" id="IPR005119">
    <property type="entry name" value="LysR_subst-bd"/>
</dbReference>
<dbReference type="InterPro" id="IPR036388">
    <property type="entry name" value="WH-like_DNA-bd_sf"/>
</dbReference>
<evidence type="ECO:0000256" key="2">
    <source>
        <dbReference type="ARBA" id="ARBA00023015"/>
    </source>
</evidence>
<evidence type="ECO:0000256" key="5">
    <source>
        <dbReference type="ARBA" id="ARBA00023163"/>
    </source>
</evidence>
<dbReference type="Gene3D" id="3.40.190.10">
    <property type="entry name" value="Periplasmic binding protein-like II"/>
    <property type="match status" value="2"/>
</dbReference>
<dbReference type="FunFam" id="1.10.10.10:FF:000001">
    <property type="entry name" value="LysR family transcriptional regulator"/>
    <property type="match status" value="1"/>
</dbReference>
<evidence type="ECO:0000313" key="8">
    <source>
        <dbReference type="Proteomes" id="UP000054262"/>
    </source>
</evidence>
<protein>
    <submittedName>
        <fullName evidence="7">Transcriptional Regulator, LysR family protein</fullName>
    </submittedName>
</protein>
<dbReference type="PANTHER" id="PTHR30346">
    <property type="entry name" value="TRANSCRIPTIONAL DUAL REGULATOR HCAR-RELATED"/>
    <property type="match status" value="1"/>
</dbReference>
<proteinExistence type="inferred from homology"/>
<dbReference type="PROSITE" id="PS50931">
    <property type="entry name" value="HTH_LYSR"/>
    <property type="match status" value="1"/>
</dbReference>
<dbReference type="SUPFAM" id="SSF46785">
    <property type="entry name" value="Winged helix' DNA-binding domain"/>
    <property type="match status" value="1"/>
</dbReference>
<dbReference type="CDD" id="cd08411">
    <property type="entry name" value="PBP2_OxyR"/>
    <property type="match status" value="1"/>
</dbReference>
<dbReference type="EMBL" id="AAUX01000001">
    <property type="protein sequence ID" value="EAV46622.1"/>
    <property type="molecule type" value="Genomic_DNA"/>
</dbReference>
<keyword evidence="3" id="KW-0238">DNA-binding</keyword>